<proteinExistence type="predicted"/>
<accession>A0ABX4MUM9</accession>
<dbReference type="EMBL" id="PGEY01000001">
    <property type="protein sequence ID" value="PJJ43151.1"/>
    <property type="molecule type" value="Genomic_DNA"/>
</dbReference>
<comment type="caution">
    <text evidence="2">The sequence shown here is derived from an EMBL/GenBank/DDBJ whole genome shotgun (WGS) entry which is preliminary data.</text>
</comment>
<dbReference type="PANTHER" id="PTHR21310">
    <property type="entry name" value="AMINOGLYCOSIDE PHOSPHOTRANSFERASE-RELATED-RELATED"/>
    <property type="match status" value="1"/>
</dbReference>
<organism evidence="2 3">
    <name type="scientific">Glutamicibacter mysorens</name>
    <dbReference type="NCBI Taxonomy" id="257984"/>
    <lineage>
        <taxon>Bacteria</taxon>
        <taxon>Bacillati</taxon>
        <taxon>Actinomycetota</taxon>
        <taxon>Actinomycetes</taxon>
        <taxon>Micrococcales</taxon>
        <taxon>Micrococcaceae</taxon>
        <taxon>Glutamicibacter</taxon>
    </lineage>
</organism>
<feature type="domain" description="Aminoglycoside phosphotransferase" evidence="1">
    <location>
        <begin position="31"/>
        <end position="261"/>
    </location>
</feature>
<name>A0ABX4MUM9_9MICC</name>
<protein>
    <submittedName>
        <fullName evidence="2">Aminoglycoside phosphotransferase (APT) family kinase protein</fullName>
    </submittedName>
</protein>
<keyword evidence="2" id="KW-0808">Transferase</keyword>
<dbReference type="GO" id="GO:0016301">
    <property type="term" value="F:kinase activity"/>
    <property type="evidence" value="ECO:0007669"/>
    <property type="project" value="UniProtKB-KW"/>
</dbReference>
<evidence type="ECO:0000313" key="2">
    <source>
        <dbReference type="EMBL" id="PJJ43151.1"/>
    </source>
</evidence>
<dbReference type="InterPro" id="IPR011009">
    <property type="entry name" value="Kinase-like_dom_sf"/>
</dbReference>
<dbReference type="InterPro" id="IPR051678">
    <property type="entry name" value="AGP_Transferase"/>
</dbReference>
<reference evidence="2 3" key="1">
    <citation type="submission" date="2017-11" db="EMBL/GenBank/DDBJ databases">
        <title>Sequencing the genomes of 1000 actinobacteria strains.</title>
        <authorList>
            <person name="Klenk H.-P."/>
        </authorList>
    </citation>
    <scope>NUCLEOTIDE SEQUENCE [LARGE SCALE GENOMIC DNA]</scope>
    <source>
        <strain evidence="2 3">DSM 12798</strain>
    </source>
</reference>
<evidence type="ECO:0000313" key="3">
    <source>
        <dbReference type="Proteomes" id="UP000229263"/>
    </source>
</evidence>
<dbReference type="PANTHER" id="PTHR21310:SF42">
    <property type="entry name" value="BIFUNCTIONAL AAC_APH"/>
    <property type="match status" value="1"/>
</dbReference>
<dbReference type="Pfam" id="PF01636">
    <property type="entry name" value="APH"/>
    <property type="match status" value="1"/>
</dbReference>
<dbReference type="Gene3D" id="3.30.200.20">
    <property type="entry name" value="Phosphorylase Kinase, domain 1"/>
    <property type="match status" value="1"/>
</dbReference>
<dbReference type="Proteomes" id="UP000229263">
    <property type="component" value="Unassembled WGS sequence"/>
</dbReference>
<dbReference type="InterPro" id="IPR002575">
    <property type="entry name" value="Aminoglycoside_PTrfase"/>
</dbReference>
<gene>
    <name evidence="2" type="ORF">ATK23_0325</name>
</gene>
<dbReference type="CDD" id="cd05155">
    <property type="entry name" value="APH_ChoK_like_1"/>
    <property type="match status" value="1"/>
</dbReference>
<keyword evidence="3" id="KW-1185">Reference proteome</keyword>
<evidence type="ECO:0000259" key="1">
    <source>
        <dbReference type="Pfam" id="PF01636"/>
    </source>
</evidence>
<dbReference type="SUPFAM" id="SSF56112">
    <property type="entry name" value="Protein kinase-like (PK-like)"/>
    <property type="match status" value="1"/>
</dbReference>
<sequence length="297" mass="32672">MPPAEVEIDAELVRHLLASQAPHWANHDIAYLATGWDNEVYRLGAELVVRLPRRELGEAIGRKERRWLPQLAAETGLPIAMPVFVGRPAPQYPFTFSICPFVPGRSAATVDRRRRDGYAGEFAHFLYRLHQPAGAAAPSSEFRGVPLAVLDANTRDQIAALEAPLRKQAHAVWAEALSADPYEGAPLWLHGDPHPHNTVVTEQQGRCQLAALIDFGDLCAGDPASDLGMLWMHFSPEVTATAFESYGTWQGSDLWQRSRGWALRYAMLTAALAEGDPLGRIGRQTLQLLLAGGQCRT</sequence>
<keyword evidence="2" id="KW-0418">Kinase</keyword>
<dbReference type="Gene3D" id="3.90.1200.10">
    <property type="match status" value="1"/>
</dbReference>